<dbReference type="InterPro" id="IPR052536">
    <property type="entry name" value="ABC-4_Integral_Memb_Prot"/>
</dbReference>
<keyword evidence="1" id="KW-0472">Membrane</keyword>
<reference evidence="2 3" key="1">
    <citation type="submission" date="2020-06" db="EMBL/GenBank/DDBJ databases">
        <title>Mogibacterium timidum strain W9173 genomic sequence.</title>
        <authorList>
            <person name="Wade W.G."/>
            <person name="Johnston C.D."/>
            <person name="Chen T."/>
            <person name="Dewhirst F.E."/>
        </authorList>
    </citation>
    <scope>NUCLEOTIDE SEQUENCE [LARGE SCALE GENOMIC DNA]</scope>
    <source>
        <strain evidence="2 3">W9173</strain>
    </source>
</reference>
<keyword evidence="3" id="KW-1185">Reference proteome</keyword>
<feature type="transmembrane region" description="Helical" evidence="1">
    <location>
        <begin position="588"/>
        <end position="606"/>
    </location>
</feature>
<feature type="transmembrane region" description="Helical" evidence="1">
    <location>
        <begin position="227"/>
        <end position="246"/>
    </location>
</feature>
<proteinExistence type="predicted"/>
<dbReference type="AlphaFoldDB" id="A0A7Y8VSD0"/>
<dbReference type="RefSeq" id="WP_178978707.1">
    <property type="nucleotide sequence ID" value="NZ_JABXYR010000002.1"/>
</dbReference>
<name>A0A7Y8VSD0_9FIRM</name>
<accession>A0A7Y8VSD0</accession>
<feature type="transmembrane region" description="Helical" evidence="1">
    <location>
        <begin position="195"/>
        <end position="215"/>
    </location>
</feature>
<feature type="transmembrane region" description="Helical" evidence="1">
    <location>
        <begin position="275"/>
        <end position="296"/>
    </location>
</feature>
<feature type="transmembrane region" description="Helical" evidence="1">
    <location>
        <begin position="626"/>
        <end position="648"/>
    </location>
</feature>
<dbReference type="PANTHER" id="PTHR46795">
    <property type="entry name" value="ABC TRANSPORTER PERMEASE-RELATED-RELATED"/>
    <property type="match status" value="1"/>
</dbReference>
<protein>
    <submittedName>
        <fullName evidence="2">ABC transporter permease</fullName>
    </submittedName>
</protein>
<dbReference type="Proteomes" id="UP000526307">
    <property type="component" value="Unassembled WGS sequence"/>
</dbReference>
<feature type="transmembrane region" description="Helical" evidence="1">
    <location>
        <begin position="531"/>
        <end position="551"/>
    </location>
</feature>
<feature type="transmembrane region" description="Helical" evidence="1">
    <location>
        <begin position="63"/>
        <end position="82"/>
    </location>
</feature>
<gene>
    <name evidence="2" type="ORF">HW270_06815</name>
</gene>
<feature type="transmembrane region" description="Helical" evidence="1">
    <location>
        <begin position="147"/>
        <end position="174"/>
    </location>
</feature>
<feature type="transmembrane region" description="Helical" evidence="1">
    <location>
        <begin position="16"/>
        <end position="36"/>
    </location>
</feature>
<dbReference type="EMBL" id="JABXYR010000002">
    <property type="protein sequence ID" value="NWO23774.1"/>
    <property type="molecule type" value="Genomic_DNA"/>
</dbReference>
<keyword evidence="1" id="KW-1133">Transmembrane helix</keyword>
<dbReference type="PANTHER" id="PTHR46795:SF3">
    <property type="entry name" value="ABC TRANSPORTER PERMEASE"/>
    <property type="match status" value="1"/>
</dbReference>
<feature type="transmembrane region" description="Helical" evidence="1">
    <location>
        <begin position="103"/>
        <end position="127"/>
    </location>
</feature>
<sequence>MKKIILKNFKYNFKKYILFFLCNVFATIEITAFLGFKSIVKKAIKDSSIMLSMYVDFKLAEKIIIIITAMMMAYAMSLYLKLRANDYTNFMILGMRRKRAYRMIIFEYLIGWLGSFSIGLLLGYAAVMGGQHLLELLFPGLITITSIGLSVFLSVVKISAIVMLITFFLLMLWLEDRDLSNMAKKESSVDKRRSLKIGAIMVIVSIVLAVIGYALFQSHEFQHASAFVVWSCAGFVFLLFSIPVFFQQFKRWTEFYYKNILKMNPVYTRYTRNSLLILIIFTVHFFALSYVASALASAMPIQKFKTSEYPYDAVWHSSQIDVEQGERISEKYEGQFQHIKAIRLTSYNDSRQIAISADTFKRLTGRKININDDREIVVVIEERGTKKEAEVNDKEITFCLKTLYAGKYNSEKSDYILSMKYDKRYEYNIKHIYRHTVIGQYSDNHWEGNLVIFSDSEFKRLFKQMSENKTEPTELMLFRFPGKYKSQAYRELKRSAVQGGCTGVNISGGAEDLYLTQPYTEQLRMYQAVNLMTKGTILIALLLSAVLVLIIKLENERGYLNREYWFLHDMGMRKRMIRHTMMTEIESIPRIALSVSTVLALVHAAALDKLCKNGGDSWGITVTGDFWNYILVIAVLYIITIFILQRIYSYYAVKSMERMVP</sequence>
<evidence type="ECO:0000313" key="2">
    <source>
        <dbReference type="EMBL" id="NWO23774.1"/>
    </source>
</evidence>
<organism evidence="2 3">
    <name type="scientific">Mogibacterium timidum</name>
    <dbReference type="NCBI Taxonomy" id="35519"/>
    <lineage>
        <taxon>Bacteria</taxon>
        <taxon>Bacillati</taxon>
        <taxon>Bacillota</taxon>
        <taxon>Clostridia</taxon>
        <taxon>Peptostreptococcales</taxon>
        <taxon>Anaerovoracaceae</taxon>
        <taxon>Mogibacterium</taxon>
    </lineage>
</organism>
<comment type="caution">
    <text evidence="2">The sequence shown here is derived from an EMBL/GenBank/DDBJ whole genome shotgun (WGS) entry which is preliminary data.</text>
</comment>
<evidence type="ECO:0000256" key="1">
    <source>
        <dbReference type="SAM" id="Phobius"/>
    </source>
</evidence>
<evidence type="ECO:0000313" key="3">
    <source>
        <dbReference type="Proteomes" id="UP000526307"/>
    </source>
</evidence>
<keyword evidence="1" id="KW-0812">Transmembrane</keyword>